<dbReference type="InterPro" id="IPR036291">
    <property type="entry name" value="NAD(P)-bd_dom_sf"/>
</dbReference>
<name>A0A329MX62_9BACL</name>
<dbReference type="Gene3D" id="3.90.25.10">
    <property type="entry name" value="UDP-galactose 4-epimerase, domain 1"/>
    <property type="match status" value="1"/>
</dbReference>
<dbReference type="OrthoDB" id="152510at2"/>
<dbReference type="PANTHER" id="PTHR47129">
    <property type="entry name" value="QUINONE OXIDOREDUCTASE 2"/>
    <property type="match status" value="1"/>
</dbReference>
<gene>
    <name evidence="2" type="ORF">DQG23_03800</name>
</gene>
<reference evidence="2 3" key="1">
    <citation type="journal article" date="2009" name="Int. J. Syst. Evol. Microbiol.">
        <title>Paenibacillus contaminans sp. nov., isolated from a contaminated laboratory plate.</title>
        <authorList>
            <person name="Chou J.H."/>
            <person name="Lee J.H."/>
            <person name="Lin M.C."/>
            <person name="Chang P.S."/>
            <person name="Arun A.B."/>
            <person name="Young C.C."/>
            <person name="Chen W.M."/>
        </authorList>
    </citation>
    <scope>NUCLEOTIDE SEQUENCE [LARGE SCALE GENOMIC DNA]</scope>
    <source>
        <strain evidence="2 3">CKOBP-6</strain>
    </source>
</reference>
<dbReference type="InterPro" id="IPR008030">
    <property type="entry name" value="NmrA-like"/>
</dbReference>
<keyword evidence="3" id="KW-1185">Reference proteome</keyword>
<dbReference type="Gene3D" id="3.40.50.720">
    <property type="entry name" value="NAD(P)-binding Rossmann-like Domain"/>
    <property type="match status" value="1"/>
</dbReference>
<dbReference type="InterPro" id="IPR052718">
    <property type="entry name" value="NmrA-type_oxidoreductase"/>
</dbReference>
<evidence type="ECO:0000313" key="2">
    <source>
        <dbReference type="EMBL" id="RAV23326.1"/>
    </source>
</evidence>
<dbReference type="AlphaFoldDB" id="A0A329MX62"/>
<protein>
    <submittedName>
        <fullName evidence="2">SDR family NAD(P)-dependent oxidoreductase</fullName>
    </submittedName>
</protein>
<dbReference type="Pfam" id="PF05368">
    <property type="entry name" value="NmrA"/>
    <property type="match status" value="1"/>
</dbReference>
<dbReference type="EMBL" id="QMFB01000001">
    <property type="protein sequence ID" value="RAV23326.1"/>
    <property type="molecule type" value="Genomic_DNA"/>
</dbReference>
<proteinExistence type="predicted"/>
<dbReference type="PANTHER" id="PTHR47129:SF1">
    <property type="entry name" value="NMRA-LIKE DOMAIN-CONTAINING PROTEIN"/>
    <property type="match status" value="1"/>
</dbReference>
<comment type="caution">
    <text evidence="2">The sequence shown here is derived from an EMBL/GenBank/DDBJ whole genome shotgun (WGS) entry which is preliminary data.</text>
</comment>
<accession>A0A329MX62</accession>
<organism evidence="2 3">
    <name type="scientific">Paenibacillus contaminans</name>
    <dbReference type="NCBI Taxonomy" id="450362"/>
    <lineage>
        <taxon>Bacteria</taxon>
        <taxon>Bacillati</taxon>
        <taxon>Bacillota</taxon>
        <taxon>Bacilli</taxon>
        <taxon>Bacillales</taxon>
        <taxon>Paenibacillaceae</taxon>
        <taxon>Paenibacillus</taxon>
    </lineage>
</organism>
<dbReference type="Proteomes" id="UP000250369">
    <property type="component" value="Unassembled WGS sequence"/>
</dbReference>
<feature type="domain" description="NmrA-like" evidence="1">
    <location>
        <begin position="2"/>
        <end position="224"/>
    </location>
</feature>
<evidence type="ECO:0000259" key="1">
    <source>
        <dbReference type="Pfam" id="PF05368"/>
    </source>
</evidence>
<dbReference type="SUPFAM" id="SSF51735">
    <property type="entry name" value="NAD(P)-binding Rossmann-fold domains"/>
    <property type="match status" value="1"/>
</dbReference>
<evidence type="ECO:0000313" key="3">
    <source>
        <dbReference type="Proteomes" id="UP000250369"/>
    </source>
</evidence>
<sequence>MKIALTGATGKLGSIVLRQLLYRENPNDIIVGVRRPEKAVHLTEQGVAVKYCDYDEHASLERCFKDVSKLLLISSPHRDDTVRFKQHTAAIHAAQRAGVGHIAYTSIAYADKGRLPEHRLHLETEQVIRESGIPYTILRNAFYMDIIHMLRVREAVSSGKLVSPPGEWTFNTADREDLAQAAVTVLTEAGHENRTYEMTATKVWKMDDLAHALTEASGRRVVHISDPAAFNELFGLLPYSDMKSVSPDLRRLVGRPLRTVHDAVRSLFV</sequence>
<dbReference type="RefSeq" id="WP_113029437.1">
    <property type="nucleotide sequence ID" value="NZ_QMFB01000001.1"/>
</dbReference>